<dbReference type="SUPFAM" id="SSF52283">
    <property type="entry name" value="Formate/glycerate dehydrogenase catalytic domain-like"/>
    <property type="match status" value="1"/>
</dbReference>
<dbReference type="AlphaFoldDB" id="A0A1H9E3B5"/>
<dbReference type="Proteomes" id="UP000199496">
    <property type="component" value="Unassembled WGS sequence"/>
</dbReference>
<feature type="domain" description="D-isomer specific 2-hydroxyacid dehydrogenase NAD-binding" evidence="6">
    <location>
        <begin position="111"/>
        <end position="290"/>
    </location>
</feature>
<dbReference type="PANTHER" id="PTHR43761:SF1">
    <property type="entry name" value="D-ISOMER SPECIFIC 2-HYDROXYACID DEHYDROGENASE CATALYTIC DOMAIN-CONTAINING PROTEIN-RELATED"/>
    <property type="match status" value="1"/>
</dbReference>
<dbReference type="Gene3D" id="3.40.50.720">
    <property type="entry name" value="NAD(P)-binding Rossmann-like Domain"/>
    <property type="match status" value="2"/>
</dbReference>
<dbReference type="PROSITE" id="PS00670">
    <property type="entry name" value="D_2_HYDROXYACID_DH_2"/>
    <property type="match status" value="1"/>
</dbReference>
<keyword evidence="2 4" id="KW-0560">Oxidoreductase</keyword>
<evidence type="ECO:0000256" key="2">
    <source>
        <dbReference type="ARBA" id="ARBA00023002"/>
    </source>
</evidence>
<evidence type="ECO:0000313" key="7">
    <source>
        <dbReference type="EMBL" id="SEQ20164.1"/>
    </source>
</evidence>
<name>A0A1H9E3B5_9GAMM</name>
<dbReference type="CDD" id="cd12162">
    <property type="entry name" value="2-Hacid_dh_4"/>
    <property type="match status" value="1"/>
</dbReference>
<evidence type="ECO:0000313" key="8">
    <source>
        <dbReference type="Proteomes" id="UP000199496"/>
    </source>
</evidence>
<proteinExistence type="inferred from homology"/>
<dbReference type="PROSITE" id="PS00671">
    <property type="entry name" value="D_2_HYDROXYACID_DH_3"/>
    <property type="match status" value="1"/>
</dbReference>
<keyword evidence="3" id="KW-0520">NAD</keyword>
<dbReference type="SUPFAM" id="SSF51735">
    <property type="entry name" value="NAD(P)-binding Rossmann-fold domains"/>
    <property type="match status" value="1"/>
</dbReference>
<accession>A0A1H9E3B5</accession>
<evidence type="ECO:0000256" key="1">
    <source>
        <dbReference type="ARBA" id="ARBA00005854"/>
    </source>
</evidence>
<dbReference type="Pfam" id="PF02826">
    <property type="entry name" value="2-Hacid_dh_C"/>
    <property type="match status" value="1"/>
</dbReference>
<dbReference type="OrthoDB" id="9805416at2"/>
<evidence type="ECO:0000256" key="3">
    <source>
        <dbReference type="ARBA" id="ARBA00023027"/>
    </source>
</evidence>
<dbReference type="PANTHER" id="PTHR43761">
    <property type="entry name" value="D-ISOMER SPECIFIC 2-HYDROXYACID DEHYDROGENASE FAMILY PROTEIN (AFU_ORTHOLOGUE AFUA_1G13630)"/>
    <property type="match status" value="1"/>
</dbReference>
<keyword evidence="8" id="KW-1185">Reference proteome</keyword>
<dbReference type="GO" id="GO:0016616">
    <property type="term" value="F:oxidoreductase activity, acting on the CH-OH group of donors, NAD or NADP as acceptor"/>
    <property type="evidence" value="ECO:0007669"/>
    <property type="project" value="InterPro"/>
</dbReference>
<dbReference type="InterPro" id="IPR050418">
    <property type="entry name" value="D-iso_2-hydroxyacid_DH_PdxB"/>
</dbReference>
<dbReference type="Pfam" id="PF00389">
    <property type="entry name" value="2-Hacid_dh"/>
    <property type="match status" value="1"/>
</dbReference>
<dbReference type="STRING" id="867345.SAMN05421693_1205"/>
<evidence type="ECO:0000256" key="4">
    <source>
        <dbReference type="RuleBase" id="RU003719"/>
    </source>
</evidence>
<dbReference type="NCBIfam" id="NF005069">
    <property type="entry name" value="PRK06487.1"/>
    <property type="match status" value="1"/>
</dbReference>
<dbReference type="GO" id="GO:0051287">
    <property type="term" value="F:NAD binding"/>
    <property type="evidence" value="ECO:0007669"/>
    <property type="project" value="InterPro"/>
</dbReference>
<organism evidence="7 8">
    <name type="scientific">Ectothiorhodospira magna</name>
    <dbReference type="NCBI Taxonomy" id="867345"/>
    <lineage>
        <taxon>Bacteria</taxon>
        <taxon>Pseudomonadati</taxon>
        <taxon>Pseudomonadota</taxon>
        <taxon>Gammaproteobacteria</taxon>
        <taxon>Chromatiales</taxon>
        <taxon>Ectothiorhodospiraceae</taxon>
        <taxon>Ectothiorhodospira</taxon>
    </lineage>
</organism>
<feature type="domain" description="D-isomer specific 2-hydroxyacid dehydrogenase catalytic" evidence="5">
    <location>
        <begin position="24"/>
        <end position="321"/>
    </location>
</feature>
<sequence length="322" mass="35107">MQIEHGVFLDLETLDRGDLNLSPLKHALPQWTFHDYTTPDQVVERICQAQVVITNKVVLDRQVLLAAPQLKLVCLAATGTNNVDLEAAAEQGIVVCNVRDYATASVVQHVFALILALTVRLEAYQRDVREGRWHASRQFCLLDHPIHELAGRRLGIIGYGVLGQATAQLARAFGLEVLVAESLRDGSPQPDRLPLGDVLATSDIVSLHCPLTPRTKGLINAQRLAWMKPDALLINTARGAVVDNQALAQALRERRLGGAGIDVLEQEPPPADHPLLATDIPNLIVTPHVAWAAVEARQRMVDALARNIAGFMTGDITHQVNG</sequence>
<protein>
    <submittedName>
        <fullName evidence="7">Glycerate dehydrogenase</fullName>
    </submittedName>
</protein>
<evidence type="ECO:0000259" key="5">
    <source>
        <dbReference type="Pfam" id="PF00389"/>
    </source>
</evidence>
<dbReference type="EMBL" id="FOFO01000020">
    <property type="protein sequence ID" value="SEQ20164.1"/>
    <property type="molecule type" value="Genomic_DNA"/>
</dbReference>
<reference evidence="7 8" key="1">
    <citation type="submission" date="2016-10" db="EMBL/GenBank/DDBJ databases">
        <authorList>
            <person name="de Groot N.N."/>
        </authorList>
    </citation>
    <scope>NUCLEOTIDE SEQUENCE [LARGE SCALE GENOMIC DNA]</scope>
    <source>
        <strain evidence="7 8">B7-7</strain>
    </source>
</reference>
<comment type="similarity">
    <text evidence="1 4">Belongs to the D-isomer specific 2-hydroxyacid dehydrogenase family.</text>
</comment>
<dbReference type="InterPro" id="IPR006139">
    <property type="entry name" value="D-isomer_2_OHA_DH_cat_dom"/>
</dbReference>
<gene>
    <name evidence="7" type="ORF">SAMN05421693_1205</name>
</gene>
<dbReference type="InterPro" id="IPR006140">
    <property type="entry name" value="D-isomer_DH_NAD-bd"/>
</dbReference>
<dbReference type="InterPro" id="IPR036291">
    <property type="entry name" value="NAD(P)-bd_dom_sf"/>
</dbReference>
<evidence type="ECO:0000259" key="6">
    <source>
        <dbReference type="Pfam" id="PF02826"/>
    </source>
</evidence>
<dbReference type="InterPro" id="IPR029753">
    <property type="entry name" value="D-isomer_DH_CS"/>
</dbReference>
<dbReference type="RefSeq" id="WP_090207704.1">
    <property type="nucleotide sequence ID" value="NZ_FOFO01000020.1"/>
</dbReference>